<evidence type="ECO:0000313" key="2">
    <source>
        <dbReference type="EMBL" id="CAG6484198.1"/>
    </source>
</evidence>
<sequence length="129" mass="14327">MTSGTQQPEEVTDVLALDYGQCSGQSPTPAEVPIRQHIGKSPGQPDGSTQRATRTATKHQDADPRPRPKPTVEPRSLVDGAEVTTPSWWGPKKQKKRSDRIRKWDCLRLGEGGKLVGEKWENKVCTNRQ</sequence>
<feature type="compositionally biased region" description="Basic and acidic residues" evidence="1">
    <location>
        <begin position="58"/>
        <end position="72"/>
    </location>
</feature>
<reference evidence="2" key="1">
    <citation type="submission" date="2021-05" db="EMBL/GenBank/DDBJ databases">
        <authorList>
            <person name="Alioto T."/>
            <person name="Alioto T."/>
            <person name="Gomez Garrido J."/>
        </authorList>
    </citation>
    <scope>NUCLEOTIDE SEQUENCE</scope>
</reference>
<protein>
    <submittedName>
        <fullName evidence="2">(northern house mosquito) hypothetical protein</fullName>
    </submittedName>
</protein>
<accession>A0A8D8FVE6</accession>
<organism evidence="2">
    <name type="scientific">Culex pipiens</name>
    <name type="common">House mosquito</name>
    <dbReference type="NCBI Taxonomy" id="7175"/>
    <lineage>
        <taxon>Eukaryota</taxon>
        <taxon>Metazoa</taxon>
        <taxon>Ecdysozoa</taxon>
        <taxon>Arthropoda</taxon>
        <taxon>Hexapoda</taxon>
        <taxon>Insecta</taxon>
        <taxon>Pterygota</taxon>
        <taxon>Neoptera</taxon>
        <taxon>Endopterygota</taxon>
        <taxon>Diptera</taxon>
        <taxon>Nematocera</taxon>
        <taxon>Culicoidea</taxon>
        <taxon>Culicidae</taxon>
        <taxon>Culicinae</taxon>
        <taxon>Culicini</taxon>
        <taxon>Culex</taxon>
        <taxon>Culex</taxon>
    </lineage>
</organism>
<evidence type="ECO:0000256" key="1">
    <source>
        <dbReference type="SAM" id="MobiDB-lite"/>
    </source>
</evidence>
<feature type="region of interest" description="Disordered" evidence="1">
    <location>
        <begin position="1"/>
        <end position="101"/>
    </location>
</feature>
<proteinExistence type="predicted"/>
<name>A0A8D8FVE6_CULPI</name>
<dbReference type="EMBL" id="HBUE01098775">
    <property type="protein sequence ID" value="CAG6484198.1"/>
    <property type="molecule type" value="Transcribed_RNA"/>
</dbReference>
<feature type="compositionally biased region" description="Polar residues" evidence="1">
    <location>
        <begin position="46"/>
        <end position="55"/>
    </location>
</feature>
<dbReference type="AlphaFoldDB" id="A0A8D8FVE6"/>